<dbReference type="EMBL" id="CAMPGE010000869">
    <property type="protein sequence ID" value="CAI2359632.1"/>
    <property type="molecule type" value="Genomic_DNA"/>
</dbReference>
<evidence type="ECO:0000256" key="1">
    <source>
        <dbReference type="SAM" id="Coils"/>
    </source>
</evidence>
<feature type="region of interest" description="Disordered" evidence="2">
    <location>
        <begin position="1"/>
        <end position="122"/>
    </location>
</feature>
<feature type="compositionally biased region" description="Acidic residues" evidence="2">
    <location>
        <begin position="166"/>
        <end position="180"/>
    </location>
</feature>
<evidence type="ECO:0000313" key="4">
    <source>
        <dbReference type="Proteomes" id="UP001295684"/>
    </source>
</evidence>
<comment type="caution">
    <text evidence="3">The sequence shown here is derived from an EMBL/GenBank/DDBJ whole genome shotgun (WGS) entry which is preliminary data.</text>
</comment>
<dbReference type="AlphaFoldDB" id="A0AAD1U352"/>
<gene>
    <name evidence="3" type="ORF">ECRASSUSDP1_LOCUS924</name>
</gene>
<feature type="coiled-coil region" evidence="1">
    <location>
        <begin position="271"/>
        <end position="469"/>
    </location>
</feature>
<protein>
    <submittedName>
        <fullName evidence="3">Uncharacterized protein</fullName>
    </submittedName>
</protein>
<proteinExistence type="predicted"/>
<evidence type="ECO:0000313" key="3">
    <source>
        <dbReference type="EMBL" id="CAI2359632.1"/>
    </source>
</evidence>
<feature type="compositionally biased region" description="Basic and acidic residues" evidence="2">
    <location>
        <begin position="138"/>
        <end position="164"/>
    </location>
</feature>
<feature type="region of interest" description="Disordered" evidence="2">
    <location>
        <begin position="138"/>
        <end position="196"/>
    </location>
</feature>
<name>A0AAD1U352_EUPCR</name>
<dbReference type="Proteomes" id="UP001295684">
    <property type="component" value="Unassembled WGS sequence"/>
</dbReference>
<accession>A0AAD1U352</accession>
<keyword evidence="4" id="KW-1185">Reference proteome</keyword>
<feature type="compositionally biased region" description="Basic residues" evidence="2">
    <location>
        <begin position="23"/>
        <end position="37"/>
    </location>
</feature>
<sequence>MKDNKIEFGTFLQDPHSKESQKKLKKHIKERFSHHRSGSQGRDPLLGVDDEPISSYVPQTMTFQHRSDKSMKNPQFYAPMQYQNRSAEGEKLDFTAKKDPDNKAHSAREDKNISQNLGPYTMMKEDYKITTKLGVPHKKLETVETNEHEESEKEKETEDQKYTELDINEGSEDEQNDSEEYPSYYKNRPRHSHAHSLIDPNLKHSHISNLGSGLRINKNHTSQYANLEIPQNASASTKWKKKFQKLKKQYKLKCMEFEESLAYLDIEGEQNKILENKTVELQQRVENEIRMIKEECEDIIMEREGLHKEEIELVQMEVAEKDVEIERLQGAYENLEEEMQQFIKNFNRDLSNKEEEFESYTKDIARKSDIVLQNKLDKIVELERKINKMRLEHQDEISMLKEQVEKTQSKYRDMLKEKERELNKTGASVEGFKHKKDLEMRVSLLEKEVDKKTRECSRLKEEIEGFNEIIRGKEYYFKCAKDNQEYITNKTKDEVQSLRKLLIEEQSKNKDYKATLQQKEFFEEQYELLKNELMKEKSNDSELRLGSKVRELQRQVTDMQLLLDSKDSNISQLESRLKKYDTEFASGTLISKDPRYRGSVQDSMVASTTFDRQASRCTSKAELDWLKKDREVYEIKVKLKDQEMHIQRLEGQLAKHLEIMKKSNMRYVYS</sequence>
<reference evidence="3" key="1">
    <citation type="submission" date="2023-07" db="EMBL/GenBank/DDBJ databases">
        <authorList>
            <consortium name="AG Swart"/>
            <person name="Singh M."/>
            <person name="Singh A."/>
            <person name="Seah K."/>
            <person name="Emmerich C."/>
        </authorList>
    </citation>
    <scope>NUCLEOTIDE SEQUENCE</scope>
    <source>
        <strain evidence="3">DP1</strain>
    </source>
</reference>
<organism evidence="3 4">
    <name type="scientific">Euplotes crassus</name>
    <dbReference type="NCBI Taxonomy" id="5936"/>
    <lineage>
        <taxon>Eukaryota</taxon>
        <taxon>Sar</taxon>
        <taxon>Alveolata</taxon>
        <taxon>Ciliophora</taxon>
        <taxon>Intramacronucleata</taxon>
        <taxon>Spirotrichea</taxon>
        <taxon>Hypotrichia</taxon>
        <taxon>Euplotida</taxon>
        <taxon>Euplotidae</taxon>
        <taxon>Moneuplotes</taxon>
    </lineage>
</organism>
<feature type="coiled-coil region" evidence="1">
    <location>
        <begin position="512"/>
        <end position="539"/>
    </location>
</feature>
<feature type="compositionally biased region" description="Basic and acidic residues" evidence="2">
    <location>
        <begin position="87"/>
        <end position="112"/>
    </location>
</feature>
<evidence type="ECO:0000256" key="2">
    <source>
        <dbReference type="SAM" id="MobiDB-lite"/>
    </source>
</evidence>
<keyword evidence="1" id="KW-0175">Coiled coil</keyword>